<dbReference type="PANTHER" id="PTHR31212:SF4">
    <property type="entry name" value="ALPHA-KETOGLUTARATE-DEPENDENT DIOXYGENASE ALKB HOMOLOG 3"/>
    <property type="match status" value="1"/>
</dbReference>
<feature type="non-terminal residue" evidence="3">
    <location>
        <position position="456"/>
    </location>
</feature>
<dbReference type="InterPro" id="IPR027450">
    <property type="entry name" value="AlkB-like"/>
</dbReference>
<dbReference type="AlphaFoldDB" id="A0A9P6JTF9"/>
<dbReference type="InterPro" id="IPR037151">
    <property type="entry name" value="AlkB-like_sf"/>
</dbReference>
<comment type="caution">
    <text evidence="3">The sequence shown here is derived from an EMBL/GenBank/DDBJ whole genome shotgun (WGS) entry which is preliminary data.</text>
</comment>
<dbReference type="Proteomes" id="UP000807306">
    <property type="component" value="Unassembled WGS sequence"/>
</dbReference>
<reference evidence="3" key="1">
    <citation type="submission" date="2020-11" db="EMBL/GenBank/DDBJ databases">
        <authorList>
            <consortium name="DOE Joint Genome Institute"/>
            <person name="Ahrendt S."/>
            <person name="Riley R."/>
            <person name="Andreopoulos W."/>
            <person name="Labutti K."/>
            <person name="Pangilinan J."/>
            <person name="Ruiz-Duenas F.J."/>
            <person name="Barrasa J.M."/>
            <person name="Sanchez-Garcia M."/>
            <person name="Camarero S."/>
            <person name="Miyauchi S."/>
            <person name="Serrano A."/>
            <person name="Linde D."/>
            <person name="Babiker R."/>
            <person name="Drula E."/>
            <person name="Ayuso-Fernandez I."/>
            <person name="Pacheco R."/>
            <person name="Padilla G."/>
            <person name="Ferreira P."/>
            <person name="Barriuso J."/>
            <person name="Kellner H."/>
            <person name="Castanera R."/>
            <person name="Alfaro M."/>
            <person name="Ramirez L."/>
            <person name="Pisabarro A.G."/>
            <person name="Kuo A."/>
            <person name="Tritt A."/>
            <person name="Lipzen A."/>
            <person name="He G."/>
            <person name="Yan M."/>
            <person name="Ng V."/>
            <person name="Cullen D."/>
            <person name="Martin F."/>
            <person name="Rosso M.-N."/>
            <person name="Henrissat B."/>
            <person name="Hibbett D."/>
            <person name="Martinez A.T."/>
            <person name="Grigoriev I.V."/>
        </authorList>
    </citation>
    <scope>NUCLEOTIDE SEQUENCE</scope>
    <source>
        <strain evidence="3">CBS 506.95</strain>
    </source>
</reference>
<dbReference type="GO" id="GO:0006307">
    <property type="term" value="P:DNA alkylation repair"/>
    <property type="evidence" value="ECO:0007669"/>
    <property type="project" value="InterPro"/>
</dbReference>
<dbReference type="Gene3D" id="2.60.120.590">
    <property type="entry name" value="Alpha-ketoglutarate-dependent dioxygenase AlkB-like"/>
    <property type="match status" value="1"/>
</dbReference>
<organism evidence="3 4">
    <name type="scientific">Crepidotus variabilis</name>
    <dbReference type="NCBI Taxonomy" id="179855"/>
    <lineage>
        <taxon>Eukaryota</taxon>
        <taxon>Fungi</taxon>
        <taxon>Dikarya</taxon>
        <taxon>Basidiomycota</taxon>
        <taxon>Agaricomycotina</taxon>
        <taxon>Agaricomycetes</taxon>
        <taxon>Agaricomycetidae</taxon>
        <taxon>Agaricales</taxon>
        <taxon>Agaricineae</taxon>
        <taxon>Crepidotaceae</taxon>
        <taxon>Crepidotus</taxon>
    </lineage>
</organism>
<name>A0A9P6JTF9_9AGAR</name>
<proteinExistence type="predicted"/>
<evidence type="ECO:0000313" key="3">
    <source>
        <dbReference type="EMBL" id="KAF9532321.1"/>
    </source>
</evidence>
<feature type="compositionally biased region" description="Low complexity" evidence="1">
    <location>
        <begin position="95"/>
        <end position="109"/>
    </location>
</feature>
<dbReference type="PROSITE" id="PS51471">
    <property type="entry name" value="FE2OG_OXY"/>
    <property type="match status" value="1"/>
</dbReference>
<dbReference type="InterPro" id="IPR032854">
    <property type="entry name" value="ALKBH3"/>
</dbReference>
<gene>
    <name evidence="3" type="ORF">CPB83DRAFT_847645</name>
</gene>
<feature type="domain" description="Fe2OG dioxygenase" evidence="2">
    <location>
        <begin position="267"/>
        <end position="389"/>
    </location>
</feature>
<dbReference type="PANTHER" id="PTHR31212">
    <property type="entry name" value="ALPHA-KETOGLUTARATE-DEPENDENT DIOXYGENASE ALKB HOMOLOG 3"/>
    <property type="match status" value="1"/>
</dbReference>
<dbReference type="InterPro" id="IPR005123">
    <property type="entry name" value="Oxoglu/Fe-dep_dioxygenase_dom"/>
</dbReference>
<evidence type="ECO:0000256" key="1">
    <source>
        <dbReference type="SAM" id="MobiDB-lite"/>
    </source>
</evidence>
<dbReference type="EMBL" id="MU157832">
    <property type="protein sequence ID" value="KAF9532321.1"/>
    <property type="molecule type" value="Genomic_DNA"/>
</dbReference>
<evidence type="ECO:0000259" key="2">
    <source>
        <dbReference type="PROSITE" id="PS51471"/>
    </source>
</evidence>
<evidence type="ECO:0000313" key="4">
    <source>
        <dbReference type="Proteomes" id="UP000807306"/>
    </source>
</evidence>
<protein>
    <recommendedName>
        <fullName evidence="2">Fe2OG dioxygenase domain-containing protein</fullName>
    </recommendedName>
</protein>
<feature type="region of interest" description="Disordered" evidence="1">
    <location>
        <begin position="81"/>
        <end position="109"/>
    </location>
</feature>
<keyword evidence="4" id="KW-1185">Reference proteome</keyword>
<dbReference type="OrthoDB" id="545910at2759"/>
<dbReference type="Pfam" id="PF13532">
    <property type="entry name" value="2OG-FeII_Oxy_2"/>
    <property type="match status" value="1"/>
</dbReference>
<dbReference type="SUPFAM" id="SSF51197">
    <property type="entry name" value="Clavaminate synthase-like"/>
    <property type="match status" value="1"/>
</dbReference>
<accession>A0A9P6JTF9</accession>
<sequence length="456" mass="51779">MEDTDTLLALVYSLIPSNQQESIKQHDALQALISSNGNVEDAVQLLLTKSCPGASRSVTKRKRGDLDSWLKLPSKKIQTETLDNPSKDEILDATSSKPLLSKPKSPNRSKLPVDLMAVLRQPPSPRKGPVQLPPMTLSTPEMVAKHTPCTLHYSILPPELACQLFYSMIDLSKGWKKNKWWLFDRVVESPHLTSFFARQTDGLDDDVAWQEAAQFWYNGRPTDPPSKFSPEMEEACQYIEKTVNEVTKTRPRFKKEWGGGFGDPHWRANVAASNCYQGGKESVGFHSDQLTYLGPYPTIASLSLGTRRTFTLREVVPNEQTTLRKAQTFNIPLPHNSLTIMHASCQERFKHSIPPQNAVDLFRPAFPRAEGEGIDPSNCRINITFRFYRPDFRPASIPRCRCNVPCILRPDMKNRDDEETDRYWWACYAGAQNDGMGCKFWKVMDMETEGRTTHLD</sequence>
<dbReference type="GO" id="GO:0051213">
    <property type="term" value="F:dioxygenase activity"/>
    <property type="evidence" value="ECO:0007669"/>
    <property type="project" value="InterPro"/>
</dbReference>